<organism evidence="2 3">
    <name type="scientific">Bdellovibrio bacteriovorus</name>
    <dbReference type="NCBI Taxonomy" id="959"/>
    <lineage>
        <taxon>Bacteria</taxon>
        <taxon>Pseudomonadati</taxon>
        <taxon>Bdellovibrionota</taxon>
        <taxon>Bdellovibrionia</taxon>
        <taxon>Bdellovibrionales</taxon>
        <taxon>Pseudobdellovibrionaceae</taxon>
        <taxon>Bdellovibrio</taxon>
    </lineage>
</organism>
<dbReference type="EMBL" id="CP020946">
    <property type="protein sequence ID" value="ASD62371.1"/>
    <property type="molecule type" value="Genomic_DNA"/>
</dbReference>
<dbReference type="AlphaFoldDB" id="A0A1Z3N4N9"/>
<dbReference type="OrthoDB" id="9342601at2"/>
<feature type="chain" id="PRO_5013391845" evidence="1">
    <location>
        <begin position="19"/>
        <end position="186"/>
    </location>
</feature>
<evidence type="ECO:0000313" key="3">
    <source>
        <dbReference type="Proteomes" id="UP000197003"/>
    </source>
</evidence>
<accession>A0A1Z3N4N9</accession>
<dbReference type="RefSeq" id="WP_088564019.1">
    <property type="nucleotide sequence ID" value="NZ_CP020946.1"/>
</dbReference>
<dbReference type="Proteomes" id="UP000197003">
    <property type="component" value="Chromosome"/>
</dbReference>
<evidence type="ECO:0000313" key="2">
    <source>
        <dbReference type="EMBL" id="ASD62371.1"/>
    </source>
</evidence>
<feature type="signal peptide" evidence="1">
    <location>
        <begin position="1"/>
        <end position="18"/>
    </location>
</feature>
<name>A0A1Z3N4N9_BDEBC</name>
<proteinExistence type="predicted"/>
<reference evidence="2 3" key="1">
    <citation type="submission" date="2017-04" db="EMBL/GenBank/DDBJ databases">
        <title>Whole genome sequence of Bdellovibrio bacteriovorus strain SSB218315.</title>
        <authorList>
            <person name="Oyedara O."/>
            <person name="Rodriguez-Perez M.A."/>
        </authorList>
    </citation>
    <scope>NUCLEOTIDE SEQUENCE [LARGE SCALE GENOMIC DNA]</scope>
    <source>
        <strain evidence="2 3">SSB218315</strain>
    </source>
</reference>
<sequence length="186" mass="21636">MKTMMLVLSLLAGFTAEARSVLEQPWQSADGRAIVRFVEFNGRLTLNTRSYYPNGAPSDYFFEFWMPEGRDVRPGETIQGRLRSLDGYYGCVFDEHAQAQLTVDGTLKVHYPLLTFHRETRSVRDGNGGRHYRRVIDWNGWGWVETVYSYPVERWRVISSECVINQRNWVTNELFPVGERPVPRPN</sequence>
<keyword evidence="1" id="KW-0732">Signal</keyword>
<evidence type="ECO:0000256" key="1">
    <source>
        <dbReference type="SAM" id="SignalP"/>
    </source>
</evidence>
<gene>
    <name evidence="2" type="ORF">B9G79_01725</name>
</gene>
<protein>
    <submittedName>
        <fullName evidence="2">Uncharacterized protein</fullName>
    </submittedName>
</protein>